<dbReference type="Pfam" id="PF07707">
    <property type="entry name" value="BACK"/>
    <property type="match status" value="1"/>
</dbReference>
<dbReference type="InterPro" id="IPR011705">
    <property type="entry name" value="BACK"/>
</dbReference>
<dbReference type="AlphaFoldDB" id="A0A9P0AM91"/>
<evidence type="ECO:0000256" key="1">
    <source>
        <dbReference type="ARBA" id="ARBA00022441"/>
    </source>
</evidence>
<dbReference type="InterPro" id="IPR056737">
    <property type="entry name" value="Beta-prop_ATRN-MKLN-like"/>
</dbReference>
<dbReference type="InterPro" id="IPR000210">
    <property type="entry name" value="BTB/POZ_dom"/>
</dbReference>
<sequence length="1219" mass="138132">MPNTPAYAPEYSVPHAEVGPTEPVGANPRTFFLRVVLIVHSFIVALIHGSSLSCYLFNSSCPSATILDRSKEKETIWRRSKTSDAPNDNAVIPLRKEMKKNFSQGLPTPAPKLSAKKTSRGGKITNDFIGPESTAKNCSRGGGDSSWLHSQFSNLTPIKQTSRRRACGDQSDSEAFLSQDESSNDPVKSSHLFSSLSPEINLQRMGYSVSDTIDWDKIQLPPKSDLHKQIHFRITNCINPDVLIRIGTSEFRYHMLVLQSYSSFFDEKSTRQIELPENMVSKEAFACIYDWMLHLSQDSYHLLRRDNILGIFSAAQYLGIKELEEQCWAFISNEELFNEDTAFLLYLDARKSDNVAVMDLMVPRIQRFFLTLVSSKDWLELSIEEVCMFLSSNYISVHCEMEVFMSAVRWLMHDWTKRAAYLVKVMGCVRFGLIAPWQLVDIRRNSDSPEFIEVTKNPVVQQFVEDGLAFAIIKYWYVHESRDYYHWIDSLRLTEPSQRNWIGSDKSFSSYREFLNDLDLYRRPSSTQKKKDNLPSGDFSEEDSSVSDATSTSVNSGLLSARKRIPRKNAPVPSLAEYFAAHRNGAEFLKLKKNIEKRKLKLMGQSELKPVREVKAENSGSSSKMMKKIDVDAEEPFKKLPNASENYDARNNFKPTYSLLTAEKDIDNAAFHEISIKAESLSSVELSKNLDKQNKRLEPESYQKQTNQTTAGAMSDKIFSKISSRIPDENIRSILDGSTFSSLNFDFPRRQNYPLNFQGLKTNNSCNIPQNDVSKIQKEFERKVKAATKIQAVFRGYVARKFVKLLRLKLIATKCGSSDRKKIGTITERGKKSWMKNQVNAGESNLKATSETLPTSSQILPDAVKNNFIDLHFNHKQNDLKNKSPVMHQRSYSDEGSLFFAHQEAILVFGGIDPHRPYGIDRNTGKNAFRYVPSENTWEFITELPEPRHHHSVAFLKGRIYVVGGADPRECDPKTKFKIVSTVWSFEPVTLAWFTETPMKIARKNFGLVPMSGKLFVIGGQDKYQRILSNVERFDPQTGVWEEMAPLEVGRMGVAAAQYKDRIWVCGGMTCAKKSILSQRVDCYDTQSNMWTQCSPLRFPRCFGVLFPKGDSLYFIGGAGRQNEKETTTYSISAIDSWDDLKKEWYLETEMAIPRHGHSVCYLGSQILILGGVTTTRMCALSNVESWCPQSSVWIGGFANLPGALSGHGSVTLPPASFV</sequence>
<name>A0A9P0AM91_BEMTA</name>
<feature type="compositionally biased region" description="Polar residues" evidence="3">
    <location>
        <begin position="179"/>
        <end position="190"/>
    </location>
</feature>
<dbReference type="InterPro" id="IPR011333">
    <property type="entry name" value="SKP1/BTB/POZ_sf"/>
</dbReference>
<evidence type="ECO:0000313" key="7">
    <source>
        <dbReference type="Proteomes" id="UP001152759"/>
    </source>
</evidence>
<dbReference type="PANTHER" id="PTHR22667:SF0">
    <property type="entry name" value="AT01380P-RELATED"/>
    <property type="match status" value="1"/>
</dbReference>
<dbReference type="SUPFAM" id="SSF117281">
    <property type="entry name" value="Kelch motif"/>
    <property type="match status" value="1"/>
</dbReference>
<dbReference type="SMART" id="SM00875">
    <property type="entry name" value="BACK"/>
    <property type="match status" value="1"/>
</dbReference>
<dbReference type="Pfam" id="PF00651">
    <property type="entry name" value="BTB"/>
    <property type="match status" value="1"/>
</dbReference>
<evidence type="ECO:0000259" key="4">
    <source>
        <dbReference type="SMART" id="SM00225"/>
    </source>
</evidence>
<dbReference type="CDD" id="cd23767">
    <property type="entry name" value="IQCD"/>
    <property type="match status" value="1"/>
</dbReference>
<dbReference type="InterPro" id="IPR006652">
    <property type="entry name" value="Kelch_1"/>
</dbReference>
<dbReference type="SMART" id="SM00015">
    <property type="entry name" value="IQ"/>
    <property type="match status" value="1"/>
</dbReference>
<dbReference type="GO" id="GO:0003779">
    <property type="term" value="F:actin binding"/>
    <property type="evidence" value="ECO:0007669"/>
    <property type="project" value="UniProtKB-KW"/>
</dbReference>
<dbReference type="Gene3D" id="1.25.40.420">
    <property type="match status" value="1"/>
</dbReference>
<dbReference type="SUPFAM" id="SSF54695">
    <property type="entry name" value="POZ domain"/>
    <property type="match status" value="1"/>
</dbReference>
<accession>A0A9P0AM91</accession>
<dbReference type="SMART" id="SM00225">
    <property type="entry name" value="BTB"/>
    <property type="match status" value="1"/>
</dbReference>
<dbReference type="CDD" id="cd18186">
    <property type="entry name" value="BTB_POZ_ZBTB_KLHL-like"/>
    <property type="match status" value="1"/>
</dbReference>
<organism evidence="6 7">
    <name type="scientific">Bemisia tabaci</name>
    <name type="common">Sweetpotato whitefly</name>
    <name type="synonym">Aleurodes tabaci</name>
    <dbReference type="NCBI Taxonomy" id="7038"/>
    <lineage>
        <taxon>Eukaryota</taxon>
        <taxon>Metazoa</taxon>
        <taxon>Ecdysozoa</taxon>
        <taxon>Arthropoda</taxon>
        <taxon>Hexapoda</taxon>
        <taxon>Insecta</taxon>
        <taxon>Pterygota</taxon>
        <taxon>Neoptera</taxon>
        <taxon>Paraneoptera</taxon>
        <taxon>Hemiptera</taxon>
        <taxon>Sternorrhyncha</taxon>
        <taxon>Aleyrodoidea</taxon>
        <taxon>Aleyrodidae</taxon>
        <taxon>Aleyrodinae</taxon>
        <taxon>Bemisia</taxon>
    </lineage>
</organism>
<gene>
    <name evidence="6" type="ORF">BEMITA_LOCUS13064</name>
</gene>
<dbReference type="SMART" id="SM00612">
    <property type="entry name" value="Kelch"/>
    <property type="match status" value="6"/>
</dbReference>
<dbReference type="Pfam" id="PF24981">
    <property type="entry name" value="Beta-prop_ATRN-LZTR1"/>
    <property type="match status" value="1"/>
</dbReference>
<dbReference type="Proteomes" id="UP001152759">
    <property type="component" value="Chromosome 8"/>
</dbReference>
<dbReference type="Gene3D" id="1.20.5.190">
    <property type="match status" value="1"/>
</dbReference>
<feature type="region of interest" description="Disordered" evidence="3">
    <location>
        <begin position="525"/>
        <end position="553"/>
    </location>
</feature>
<keyword evidence="7" id="KW-1185">Reference proteome</keyword>
<dbReference type="CDD" id="cd14733">
    <property type="entry name" value="BACK"/>
    <property type="match status" value="1"/>
</dbReference>
<dbReference type="Pfam" id="PF00612">
    <property type="entry name" value="IQ"/>
    <property type="match status" value="1"/>
</dbReference>
<dbReference type="InterPro" id="IPR000048">
    <property type="entry name" value="IQ_motif_EF-hand-BS"/>
</dbReference>
<evidence type="ECO:0000256" key="2">
    <source>
        <dbReference type="ARBA" id="ARBA00022737"/>
    </source>
</evidence>
<dbReference type="PROSITE" id="PS50096">
    <property type="entry name" value="IQ"/>
    <property type="match status" value="1"/>
</dbReference>
<dbReference type="Gene3D" id="3.30.710.10">
    <property type="entry name" value="Potassium Channel Kv1.1, Chain A"/>
    <property type="match status" value="1"/>
</dbReference>
<dbReference type="InterPro" id="IPR015915">
    <property type="entry name" value="Kelch-typ_b-propeller"/>
</dbReference>
<feature type="domain" description="BACK" evidence="5">
    <location>
        <begin position="308"/>
        <end position="443"/>
    </location>
</feature>
<protein>
    <submittedName>
        <fullName evidence="6">Uncharacterized protein</fullName>
    </submittedName>
</protein>
<reference evidence="6" key="1">
    <citation type="submission" date="2021-12" db="EMBL/GenBank/DDBJ databases">
        <authorList>
            <person name="King R."/>
        </authorList>
    </citation>
    <scope>NUCLEOTIDE SEQUENCE</scope>
</reference>
<dbReference type="Gene3D" id="2.120.10.80">
    <property type="entry name" value="Kelch-type beta propeller"/>
    <property type="match status" value="2"/>
</dbReference>
<keyword evidence="1" id="KW-0880">Kelch repeat</keyword>
<evidence type="ECO:0000313" key="6">
    <source>
        <dbReference type="EMBL" id="CAH0394806.1"/>
    </source>
</evidence>
<feature type="region of interest" description="Disordered" evidence="3">
    <location>
        <begin position="159"/>
        <end position="190"/>
    </location>
</feature>
<feature type="region of interest" description="Disordered" evidence="3">
    <location>
        <begin position="102"/>
        <end position="144"/>
    </location>
</feature>
<feature type="domain" description="BTB" evidence="4">
    <location>
        <begin position="240"/>
        <end position="335"/>
    </location>
</feature>
<proteinExistence type="predicted"/>
<evidence type="ECO:0000259" key="5">
    <source>
        <dbReference type="SMART" id="SM00875"/>
    </source>
</evidence>
<keyword evidence="2" id="KW-0677">Repeat</keyword>
<dbReference type="EMBL" id="OU963869">
    <property type="protein sequence ID" value="CAH0394806.1"/>
    <property type="molecule type" value="Genomic_DNA"/>
</dbReference>
<evidence type="ECO:0000256" key="3">
    <source>
        <dbReference type="SAM" id="MobiDB-lite"/>
    </source>
</evidence>
<dbReference type="PANTHER" id="PTHR22667">
    <property type="entry name" value="AT01380P-RELATED"/>
    <property type="match status" value="1"/>
</dbReference>